<dbReference type="EMBL" id="CP069127">
    <property type="protein sequence ID" value="QRG70862.1"/>
    <property type="molecule type" value="Genomic_DNA"/>
</dbReference>
<name>A0ABX7FYF4_BRECH</name>
<keyword evidence="1" id="KW-0472">Membrane</keyword>
<evidence type="ECO:0000256" key="1">
    <source>
        <dbReference type="SAM" id="Phobius"/>
    </source>
</evidence>
<feature type="transmembrane region" description="Helical" evidence="1">
    <location>
        <begin position="20"/>
        <end position="37"/>
    </location>
</feature>
<proteinExistence type="predicted"/>
<keyword evidence="3" id="KW-1185">Reference proteome</keyword>
<dbReference type="RefSeq" id="WP_203357823.1">
    <property type="nucleotide sequence ID" value="NZ_CP069127.1"/>
</dbReference>
<accession>A0ABX7FYF4</accession>
<keyword evidence="1" id="KW-1133">Transmembrane helix</keyword>
<sequence length="48" mass="5551">MLSGMRSGSAMYEWLSHNLFTIVMVVGVIAVMGYFLYNTSRKKGRYRQ</sequence>
<evidence type="ECO:0000313" key="3">
    <source>
        <dbReference type="Proteomes" id="UP000596248"/>
    </source>
</evidence>
<dbReference type="NCBIfam" id="NF045534">
    <property type="entry name" value="small_EYxxD"/>
    <property type="match status" value="1"/>
</dbReference>
<keyword evidence="1" id="KW-0812">Transmembrane</keyword>
<evidence type="ECO:0000313" key="2">
    <source>
        <dbReference type="EMBL" id="QRG70862.1"/>
    </source>
</evidence>
<organism evidence="2 3">
    <name type="scientific">Brevibacillus choshinensis</name>
    <dbReference type="NCBI Taxonomy" id="54911"/>
    <lineage>
        <taxon>Bacteria</taxon>
        <taxon>Bacillati</taxon>
        <taxon>Bacillota</taxon>
        <taxon>Bacilli</taxon>
        <taxon>Bacillales</taxon>
        <taxon>Paenibacillaceae</taxon>
        <taxon>Brevibacillus</taxon>
    </lineage>
</organism>
<reference evidence="2 3" key="1">
    <citation type="submission" date="2021-01" db="EMBL/GenBank/DDBJ databases">
        <title>Identification of strong promoters based on the transcriptome of Brevibacillus choshinensis.</title>
        <authorList>
            <person name="Yao D."/>
            <person name="Zhang K."/>
            <person name="Wu J."/>
        </authorList>
    </citation>
    <scope>NUCLEOTIDE SEQUENCE [LARGE SCALE GENOMIC DNA]</scope>
    <source>
        <strain evidence="2 3">HPD31-SP3</strain>
    </source>
</reference>
<gene>
    <name evidence="2" type="ORF">JNE38_03410</name>
</gene>
<dbReference type="Proteomes" id="UP000596248">
    <property type="component" value="Chromosome"/>
</dbReference>
<protein>
    <submittedName>
        <fullName evidence="2">Uncharacterized protein</fullName>
    </submittedName>
</protein>